<feature type="transmembrane region" description="Helical" evidence="1">
    <location>
        <begin position="51"/>
        <end position="77"/>
    </location>
</feature>
<keyword evidence="1" id="KW-0472">Membrane</keyword>
<evidence type="ECO:0000313" key="2">
    <source>
        <dbReference type="EMBL" id="BBM39312.1"/>
    </source>
</evidence>
<evidence type="ECO:0000256" key="1">
    <source>
        <dbReference type="SAM" id="Phobius"/>
    </source>
</evidence>
<dbReference type="Proteomes" id="UP000321892">
    <property type="component" value="Chromosome"/>
</dbReference>
<accession>A0A510JJ20</accession>
<sequence>MSYEQPKKIVGMKLYLKILTLANFLLFNLFLIVFIKLFVKNLSDAAERGKLLGAIIAITLIGLFLIIFAYILPYFIIRKYEKISFYEDGFAIGKNEKILYENLEYFFIPNIMRPNTFLGIWYKDNNGTWKNIAAAGYPSNAFDLFQQDFVKINYPEAMRKIEKGEPVEFLFNNPKKSVMALAPKKYIAKKLEQALKIKVTREALALDNEVYNWNDYNISTMAGRINITDKTGNKILHLSDKALIHNTNLLETIINTFGANE</sequence>
<dbReference type="OrthoDB" id="82143at2"/>
<keyword evidence="3" id="KW-1185">Reference proteome</keyword>
<name>A0A510JJ20_9FUSO</name>
<gene>
    <name evidence="2" type="ORF">JCM16775_2023</name>
</gene>
<feature type="transmembrane region" description="Helical" evidence="1">
    <location>
        <begin position="21"/>
        <end position="39"/>
    </location>
</feature>
<proteinExistence type="predicted"/>
<dbReference type="RefSeq" id="WP_026746879.1">
    <property type="nucleotide sequence ID" value="NZ_AP019823.1"/>
</dbReference>
<dbReference type="AlphaFoldDB" id="A0A510JJ20"/>
<dbReference type="KEGG" id="lhf:JCM16775_2023"/>
<organism evidence="2 3">
    <name type="scientific">Leptotrichia hofstadii</name>
    <dbReference type="NCBI Taxonomy" id="157688"/>
    <lineage>
        <taxon>Bacteria</taxon>
        <taxon>Fusobacteriati</taxon>
        <taxon>Fusobacteriota</taxon>
        <taxon>Fusobacteriia</taxon>
        <taxon>Fusobacteriales</taxon>
        <taxon>Leptotrichiaceae</taxon>
        <taxon>Leptotrichia</taxon>
    </lineage>
</organism>
<dbReference type="EMBL" id="AP019823">
    <property type="protein sequence ID" value="BBM39312.1"/>
    <property type="molecule type" value="Genomic_DNA"/>
</dbReference>
<reference evidence="2 3" key="1">
    <citation type="submission" date="2019-07" db="EMBL/GenBank/DDBJ databases">
        <title>Complete Genome Sequence of Leptotrichia hofstadii Strain JCM16775.</title>
        <authorList>
            <person name="Watanabe S."/>
            <person name="Cui L."/>
        </authorList>
    </citation>
    <scope>NUCLEOTIDE SEQUENCE [LARGE SCALE GENOMIC DNA]</scope>
    <source>
        <strain evidence="2 3">JCM16775</strain>
    </source>
</reference>
<evidence type="ECO:0000313" key="3">
    <source>
        <dbReference type="Proteomes" id="UP000321892"/>
    </source>
</evidence>
<keyword evidence="1" id="KW-1133">Transmembrane helix</keyword>
<keyword evidence="1" id="KW-0812">Transmembrane</keyword>
<protein>
    <submittedName>
        <fullName evidence="2">Uncharacterized protein</fullName>
    </submittedName>
</protein>